<dbReference type="GO" id="GO:0003677">
    <property type="term" value="F:DNA binding"/>
    <property type="evidence" value="ECO:0007669"/>
    <property type="project" value="InterPro"/>
</dbReference>
<dbReference type="EMBL" id="QFPO01000003">
    <property type="protein sequence ID" value="PZQ18418.1"/>
    <property type="molecule type" value="Genomic_DNA"/>
</dbReference>
<dbReference type="SMART" id="SM00530">
    <property type="entry name" value="HTH_XRE"/>
    <property type="match status" value="1"/>
</dbReference>
<protein>
    <submittedName>
        <fullName evidence="2">XRE family transcriptional regulator</fullName>
    </submittedName>
</protein>
<gene>
    <name evidence="2" type="ORF">DI564_03690</name>
</gene>
<dbReference type="InterPro" id="IPR001387">
    <property type="entry name" value="Cro/C1-type_HTH"/>
</dbReference>
<proteinExistence type="predicted"/>
<dbReference type="Proteomes" id="UP000249046">
    <property type="component" value="Unassembled WGS sequence"/>
</dbReference>
<dbReference type="CDD" id="cd00093">
    <property type="entry name" value="HTH_XRE"/>
    <property type="match status" value="1"/>
</dbReference>
<comment type="caution">
    <text evidence="2">The sequence shown here is derived from an EMBL/GenBank/DDBJ whole genome shotgun (WGS) entry which is preliminary data.</text>
</comment>
<dbReference type="InterPro" id="IPR010982">
    <property type="entry name" value="Lambda_DNA-bd_dom_sf"/>
</dbReference>
<dbReference type="AlphaFoldDB" id="A0A2W5KSK1"/>
<dbReference type="PROSITE" id="PS50943">
    <property type="entry name" value="HTH_CROC1"/>
    <property type="match status" value="1"/>
</dbReference>
<name>A0A2W5KSK1_9GAMM</name>
<evidence type="ECO:0000313" key="2">
    <source>
        <dbReference type="EMBL" id="PZQ18418.1"/>
    </source>
</evidence>
<dbReference type="Gene3D" id="1.10.260.40">
    <property type="entry name" value="lambda repressor-like DNA-binding domains"/>
    <property type="match status" value="1"/>
</dbReference>
<reference evidence="2 3" key="1">
    <citation type="submission" date="2017-08" db="EMBL/GenBank/DDBJ databases">
        <title>Infants hospitalized years apart are colonized by the same room-sourced microbial strains.</title>
        <authorList>
            <person name="Brooks B."/>
            <person name="Olm M.R."/>
            <person name="Firek B.A."/>
            <person name="Baker R."/>
            <person name="Thomas B.C."/>
            <person name="Morowitz M.J."/>
            <person name="Banfield J.F."/>
        </authorList>
    </citation>
    <scope>NUCLEOTIDE SEQUENCE [LARGE SCALE GENOMIC DNA]</scope>
    <source>
        <strain evidence="2">S2_005_003_R2_42</strain>
    </source>
</reference>
<feature type="domain" description="HTH cro/C1-type" evidence="1">
    <location>
        <begin position="23"/>
        <end position="54"/>
    </location>
</feature>
<dbReference type="Pfam" id="PF01381">
    <property type="entry name" value="HTH_3"/>
    <property type="match status" value="1"/>
</dbReference>
<evidence type="ECO:0000313" key="3">
    <source>
        <dbReference type="Proteomes" id="UP000249046"/>
    </source>
</evidence>
<accession>A0A2W5KSK1</accession>
<evidence type="ECO:0000259" key="1">
    <source>
        <dbReference type="PROSITE" id="PS50943"/>
    </source>
</evidence>
<dbReference type="SUPFAM" id="SSF47413">
    <property type="entry name" value="lambda repressor-like DNA-binding domains"/>
    <property type="match status" value="1"/>
</dbReference>
<sequence length="111" mass="12003">MAKTAPALSHYARDALRLLGLLIRQRRLEQRITVEELAQRGGVSRGLVQRVERGHPAVAVGSVLELAAIVGVPLFDPDKGRLASAVASTEKTLRLLPAAARTTQPKLDDDF</sequence>
<organism evidence="2 3">
    <name type="scientific">Rhodanobacter denitrificans</name>
    <dbReference type="NCBI Taxonomy" id="666685"/>
    <lineage>
        <taxon>Bacteria</taxon>
        <taxon>Pseudomonadati</taxon>
        <taxon>Pseudomonadota</taxon>
        <taxon>Gammaproteobacteria</taxon>
        <taxon>Lysobacterales</taxon>
        <taxon>Rhodanobacteraceae</taxon>
        <taxon>Rhodanobacter</taxon>
    </lineage>
</organism>